<evidence type="ECO:0000313" key="1">
    <source>
        <dbReference type="EMBL" id="RIV72108.1"/>
    </source>
</evidence>
<evidence type="ECO:0000313" key="2">
    <source>
        <dbReference type="Proteomes" id="UP000284189"/>
    </source>
</evidence>
<reference evidence="1 2" key="1">
    <citation type="submission" date="2018-08" db="EMBL/GenBank/DDBJ databases">
        <title>Proposal of Muricauda 72 sp.nov. and Muricauda NH166 sp.nov., isolated from seawater.</title>
        <authorList>
            <person name="Cheng H."/>
            <person name="Wu Y.-H."/>
            <person name="Guo L.-L."/>
            <person name="Xu X.-W."/>
        </authorList>
    </citation>
    <scope>NUCLEOTIDE SEQUENCE [LARGE SCALE GENOMIC DNA]</scope>
    <source>
        <strain evidence="1 2">NH166</strain>
    </source>
</reference>
<comment type="caution">
    <text evidence="1">The sequence shown here is derived from an EMBL/GenBank/DDBJ whole genome shotgun (WGS) entry which is preliminary data.</text>
</comment>
<dbReference type="EMBL" id="QXFJ01000015">
    <property type="protein sequence ID" value="RIV72108.1"/>
    <property type="molecule type" value="Genomic_DNA"/>
</dbReference>
<proteinExistence type="predicted"/>
<dbReference type="Proteomes" id="UP000284189">
    <property type="component" value="Unassembled WGS sequence"/>
</dbReference>
<dbReference type="AlphaFoldDB" id="A0A418N9M1"/>
<sequence length="493" mass="55191">MNGDFLEYLSSIGLDYQLIGIAMKNYVLLFLMILNVGLLSAQCSKKEKCLKKDSTAIVLNPFGENQIPKCVCYRSWVKYKINNVNNILVNGVSESESTNIDFEIPEMITNALKKAEKDKNGSAELYAPEVSDVDFLSELKQFVQYFRKIEGYTQLEGQLVALLNDHLFIENADVFKKHAGSMVQSHFDEDSIPLELYKKLPKTLNSLDAAYFQLKKLYEEINAMKEIGTMSVVLTFDSGEKRNIESMAIVEVGQPKFKAEYDFVKKAYEELHKKENKQNLENKVNAGIRLYQKIKDACFTIYGDAGQAMGDIFTTKIALKNAKGDTLHTYKPITIRTRGGFKVNFSSGYLLSFKGNDSYSSFRTDGSSATSIKADNKDKMTHALGALCHVYFRGIHDLQPGISAGLSVEDDADLGFYLGLSALFTESNRLVFTAGVSMTKIDKLNTANLSDANNGIRTFLSEDNTNINYDKVYRPAFFVGVTFNLSKQGSTKN</sequence>
<organism evidence="1 2">
    <name type="scientific">Flagellimonas aequoris</name>
    <dbReference type="NCBI Taxonomy" id="2306997"/>
    <lineage>
        <taxon>Bacteria</taxon>
        <taxon>Pseudomonadati</taxon>
        <taxon>Bacteroidota</taxon>
        <taxon>Flavobacteriia</taxon>
        <taxon>Flavobacteriales</taxon>
        <taxon>Flavobacteriaceae</taxon>
        <taxon>Flagellimonas</taxon>
    </lineage>
</organism>
<gene>
    <name evidence="1" type="ORF">D2U88_06545</name>
</gene>
<name>A0A418N9M1_9FLAO</name>
<protein>
    <submittedName>
        <fullName evidence="1">Uncharacterized protein</fullName>
    </submittedName>
</protein>
<accession>A0A418N9M1</accession>